<name>A0A9W6XSY1_9STRA</name>
<feature type="compositionally biased region" description="Polar residues" evidence="1">
    <location>
        <begin position="106"/>
        <end position="122"/>
    </location>
</feature>
<reference evidence="2" key="1">
    <citation type="submission" date="2023-04" db="EMBL/GenBank/DDBJ databases">
        <title>Phytophthora fragariaefolia NBRC 109709.</title>
        <authorList>
            <person name="Ichikawa N."/>
            <person name="Sato H."/>
            <person name="Tonouchi N."/>
        </authorList>
    </citation>
    <scope>NUCLEOTIDE SEQUENCE</scope>
    <source>
        <strain evidence="2">NBRC 109709</strain>
    </source>
</reference>
<dbReference type="EMBL" id="BSXT01001790">
    <property type="protein sequence ID" value="GMF45139.1"/>
    <property type="molecule type" value="Genomic_DNA"/>
</dbReference>
<dbReference type="Proteomes" id="UP001165121">
    <property type="component" value="Unassembled WGS sequence"/>
</dbReference>
<dbReference type="OrthoDB" id="129800at2759"/>
<dbReference type="AlphaFoldDB" id="A0A9W6XSY1"/>
<gene>
    <name evidence="2" type="ORF">Pfra01_001602200</name>
</gene>
<feature type="compositionally biased region" description="Pro residues" evidence="1">
    <location>
        <begin position="123"/>
        <end position="132"/>
    </location>
</feature>
<keyword evidence="3" id="KW-1185">Reference proteome</keyword>
<protein>
    <submittedName>
        <fullName evidence="2">Unnamed protein product</fullName>
    </submittedName>
</protein>
<feature type="compositionally biased region" description="Low complexity" evidence="1">
    <location>
        <begin position="89"/>
        <end position="99"/>
    </location>
</feature>
<proteinExistence type="predicted"/>
<feature type="compositionally biased region" description="Polar residues" evidence="1">
    <location>
        <begin position="51"/>
        <end position="66"/>
    </location>
</feature>
<comment type="caution">
    <text evidence="2">The sequence shown here is derived from an EMBL/GenBank/DDBJ whole genome shotgun (WGS) entry which is preliminary data.</text>
</comment>
<feature type="region of interest" description="Disordered" evidence="1">
    <location>
        <begin position="1"/>
        <end position="132"/>
    </location>
</feature>
<evidence type="ECO:0000313" key="2">
    <source>
        <dbReference type="EMBL" id="GMF45139.1"/>
    </source>
</evidence>
<evidence type="ECO:0000313" key="3">
    <source>
        <dbReference type="Proteomes" id="UP001165121"/>
    </source>
</evidence>
<sequence length="132" mass="13900">MVHSTSYCLRWTQDSSDEENTPPTVDQGGGKAEVGAVKAVAMASGSMKQPRATNTTSVESDISMGTATPPWVAPQHRARLPKAVINTDPPKTATDTASSTPPPTRNPLSPTTSPDLLETPQSPSLPQPRPKV</sequence>
<organism evidence="2 3">
    <name type="scientific">Phytophthora fragariaefolia</name>
    <dbReference type="NCBI Taxonomy" id="1490495"/>
    <lineage>
        <taxon>Eukaryota</taxon>
        <taxon>Sar</taxon>
        <taxon>Stramenopiles</taxon>
        <taxon>Oomycota</taxon>
        <taxon>Peronosporomycetes</taxon>
        <taxon>Peronosporales</taxon>
        <taxon>Peronosporaceae</taxon>
        <taxon>Phytophthora</taxon>
    </lineage>
</organism>
<accession>A0A9W6XSY1</accession>
<evidence type="ECO:0000256" key="1">
    <source>
        <dbReference type="SAM" id="MobiDB-lite"/>
    </source>
</evidence>